<dbReference type="InterPro" id="IPR035940">
    <property type="entry name" value="CAP_sf"/>
</dbReference>
<dbReference type="PANTHER" id="PTHR10334">
    <property type="entry name" value="CYSTEINE-RICH SECRETORY PROTEIN-RELATED"/>
    <property type="match status" value="1"/>
</dbReference>
<dbReference type="STRING" id="318479.A0A0N4UQN0"/>
<protein>
    <submittedName>
        <fullName evidence="5">SCP domain-containing protein</fullName>
    </submittedName>
</protein>
<dbReference type="AlphaFoldDB" id="A0A0N4UQN0"/>
<evidence type="ECO:0000259" key="1">
    <source>
        <dbReference type="SMART" id="SM00198"/>
    </source>
</evidence>
<dbReference type="WBParaSite" id="DME_0001032401-mRNA-1">
    <property type="protein sequence ID" value="DME_0001032401-mRNA-1"/>
    <property type="gene ID" value="DME_0001032401"/>
</dbReference>
<name>A0A0N4UQN0_DRAME</name>
<evidence type="ECO:0000313" key="5">
    <source>
        <dbReference type="WBParaSite" id="DME_0001032401-mRNA-1"/>
    </source>
</evidence>
<dbReference type="InterPro" id="IPR014044">
    <property type="entry name" value="CAP_dom"/>
</dbReference>
<dbReference type="SUPFAM" id="SSF55797">
    <property type="entry name" value="PR-1-like"/>
    <property type="match status" value="2"/>
</dbReference>
<dbReference type="OrthoDB" id="737510at2759"/>
<proteinExistence type="predicted"/>
<feature type="domain" description="SCP" evidence="1">
    <location>
        <begin position="202"/>
        <end position="358"/>
    </location>
</feature>
<keyword evidence="4" id="KW-1185">Reference proteome</keyword>
<dbReference type="SMART" id="SM00198">
    <property type="entry name" value="SCP"/>
    <property type="match status" value="1"/>
</dbReference>
<accession>A0A0N4UQN0</accession>
<dbReference type="Proteomes" id="UP000274756">
    <property type="component" value="Unassembled WGS sequence"/>
</dbReference>
<dbReference type="CDD" id="cd05380">
    <property type="entry name" value="CAP_euk"/>
    <property type="match status" value="1"/>
</dbReference>
<reference evidence="2 4" key="2">
    <citation type="submission" date="2018-11" db="EMBL/GenBank/DDBJ databases">
        <authorList>
            <consortium name="Pathogen Informatics"/>
        </authorList>
    </citation>
    <scope>NUCLEOTIDE SEQUENCE [LARGE SCALE GENOMIC DNA]</scope>
</reference>
<dbReference type="Pfam" id="PF00188">
    <property type="entry name" value="CAP"/>
    <property type="match status" value="1"/>
</dbReference>
<dbReference type="EMBL" id="UYYG01000192">
    <property type="protein sequence ID" value="VDN53846.1"/>
    <property type="molecule type" value="Genomic_DNA"/>
</dbReference>
<reference evidence="5" key="1">
    <citation type="submission" date="2017-02" db="UniProtKB">
        <authorList>
            <consortium name="WormBaseParasite"/>
        </authorList>
    </citation>
    <scope>IDENTIFICATION</scope>
</reference>
<evidence type="ECO:0000313" key="3">
    <source>
        <dbReference type="Proteomes" id="UP000038040"/>
    </source>
</evidence>
<sequence>MLFLPFAFLLNYPIQFPSCPGLDPRDRRSMFLDELTRRSKVKIYPKRIEWSCDLEREADEAVQQCLIRSYPLKKDFRQTGDLFGQNISKSELVEFSTLNEEEWLQTIEIGCAKKLCQNGNQEIDLIVCHYKIKQESSLITAMKEVAGFKLGSFVPQLGSFESKILQGSIKADKILPTKSDKPIRMTTKIDFSKCVEPNIAVKVQERVVARHNLYKALLAYIIAKLHGNLPDKRPDLKWNCSLANSAQLWANECVWSHSESAFENKIGESLMNFWINDTSLPDSILMDATDAWWSNVVHKDYAGESSKNFVQNFDFFIQMTNLIATDMGCGMALCPVGGYHEKIQLIVCQYYPLDNSLADTIGKFLIENRVRFLEFAQAYS</sequence>
<dbReference type="Gene3D" id="3.40.33.10">
    <property type="entry name" value="CAP"/>
    <property type="match status" value="2"/>
</dbReference>
<dbReference type="InterPro" id="IPR001283">
    <property type="entry name" value="CRISP-related"/>
</dbReference>
<dbReference type="Proteomes" id="UP000038040">
    <property type="component" value="Unplaced"/>
</dbReference>
<organism evidence="3 5">
    <name type="scientific">Dracunculus medinensis</name>
    <name type="common">Guinea worm</name>
    <dbReference type="NCBI Taxonomy" id="318479"/>
    <lineage>
        <taxon>Eukaryota</taxon>
        <taxon>Metazoa</taxon>
        <taxon>Ecdysozoa</taxon>
        <taxon>Nematoda</taxon>
        <taxon>Chromadorea</taxon>
        <taxon>Rhabditida</taxon>
        <taxon>Spirurina</taxon>
        <taxon>Dracunculoidea</taxon>
        <taxon>Dracunculidae</taxon>
        <taxon>Dracunculus</taxon>
    </lineage>
</organism>
<evidence type="ECO:0000313" key="4">
    <source>
        <dbReference type="Proteomes" id="UP000274756"/>
    </source>
</evidence>
<evidence type="ECO:0000313" key="2">
    <source>
        <dbReference type="EMBL" id="VDN53846.1"/>
    </source>
</evidence>
<gene>
    <name evidence="2" type="ORF">DME_LOCUS3819</name>
</gene>